<evidence type="ECO:0000256" key="1">
    <source>
        <dbReference type="ARBA" id="ARBA00004571"/>
    </source>
</evidence>
<dbReference type="InterPro" id="IPR001702">
    <property type="entry name" value="Porin_Gram-ve"/>
</dbReference>
<feature type="signal peptide" evidence="5">
    <location>
        <begin position="1"/>
        <end position="21"/>
    </location>
</feature>
<dbReference type="InterPro" id="IPR001897">
    <property type="entry name" value="Porin_gammaproteobac"/>
</dbReference>
<evidence type="ECO:0000313" key="6">
    <source>
        <dbReference type="EMBL" id="SES81043.1"/>
    </source>
</evidence>
<dbReference type="InterPro" id="IPR050298">
    <property type="entry name" value="Gram-neg_bact_OMP"/>
</dbReference>
<dbReference type="EMBL" id="FOHV01000003">
    <property type="protein sequence ID" value="SES81043.1"/>
    <property type="molecule type" value="Genomic_DNA"/>
</dbReference>
<dbReference type="GO" id="GO:0034220">
    <property type="term" value="P:monoatomic ion transmembrane transport"/>
    <property type="evidence" value="ECO:0007669"/>
    <property type="project" value="InterPro"/>
</dbReference>
<dbReference type="PRINTS" id="PR00182">
    <property type="entry name" value="ECOLNEIPORIN"/>
</dbReference>
<dbReference type="PRINTS" id="PR00183">
    <property type="entry name" value="ECOLIPORIN"/>
</dbReference>
<gene>
    <name evidence="6" type="ORF">SAMN02583745_00599</name>
</gene>
<accession>A0A1H9ZJQ5</accession>
<dbReference type="Pfam" id="PF00267">
    <property type="entry name" value="Porin_1"/>
    <property type="match status" value="1"/>
</dbReference>
<comment type="similarity">
    <text evidence="2">Belongs to the Gram-negative porin family.</text>
</comment>
<keyword evidence="7" id="KW-1185">Reference proteome</keyword>
<proteinExistence type="inferred from homology"/>
<dbReference type="InterPro" id="IPR033900">
    <property type="entry name" value="Gram_neg_porin_domain"/>
</dbReference>
<dbReference type="GO" id="GO:0009279">
    <property type="term" value="C:cell outer membrane"/>
    <property type="evidence" value="ECO:0007669"/>
    <property type="project" value="UniProtKB-SubCell"/>
</dbReference>
<feature type="chain" id="PRO_5017433654" evidence="5">
    <location>
        <begin position="22"/>
        <end position="414"/>
    </location>
</feature>
<protein>
    <submittedName>
        <fullName evidence="6">Outer membrane pore protein F</fullName>
    </submittedName>
</protein>
<dbReference type="Proteomes" id="UP000242642">
    <property type="component" value="Unassembled WGS sequence"/>
</dbReference>
<dbReference type="STRING" id="1123402.SAMN02583745_00599"/>
<dbReference type="RefSeq" id="WP_093317696.1">
    <property type="nucleotide sequence ID" value="NZ_FOHV01000003.1"/>
</dbReference>
<evidence type="ECO:0000256" key="5">
    <source>
        <dbReference type="SAM" id="SignalP"/>
    </source>
</evidence>
<dbReference type="PANTHER" id="PTHR34501:SF2">
    <property type="entry name" value="OUTER MEMBRANE PORIN F-RELATED"/>
    <property type="match status" value="1"/>
</dbReference>
<organism evidence="6 7">
    <name type="scientific">Thorsellia anophelis DSM 18579</name>
    <dbReference type="NCBI Taxonomy" id="1123402"/>
    <lineage>
        <taxon>Bacteria</taxon>
        <taxon>Pseudomonadati</taxon>
        <taxon>Pseudomonadota</taxon>
        <taxon>Gammaproteobacteria</taxon>
        <taxon>Enterobacterales</taxon>
        <taxon>Thorselliaceae</taxon>
        <taxon>Thorsellia</taxon>
    </lineage>
</organism>
<comment type="subcellular location">
    <subcellularLocation>
        <location evidence="1">Cell outer membrane</location>
        <topology evidence="1">Multi-pass membrane protein</topology>
    </subcellularLocation>
</comment>
<reference evidence="7" key="1">
    <citation type="submission" date="2016-10" db="EMBL/GenBank/DDBJ databases">
        <authorList>
            <person name="Varghese N."/>
            <person name="Submissions S."/>
        </authorList>
    </citation>
    <scope>NUCLEOTIDE SEQUENCE [LARGE SCALE GENOMIC DNA]</scope>
    <source>
        <strain evidence="7">DSM 18579</strain>
    </source>
</reference>
<dbReference type="InterPro" id="IPR023614">
    <property type="entry name" value="Porin_dom_sf"/>
</dbReference>
<dbReference type="SUPFAM" id="SSF56935">
    <property type="entry name" value="Porins"/>
    <property type="match status" value="1"/>
</dbReference>
<dbReference type="OrthoDB" id="5582772at2"/>
<name>A0A1H9ZJQ5_9GAMM</name>
<evidence type="ECO:0000313" key="7">
    <source>
        <dbReference type="Proteomes" id="UP000242642"/>
    </source>
</evidence>
<dbReference type="PANTHER" id="PTHR34501">
    <property type="entry name" value="PROTEIN YDDL-RELATED"/>
    <property type="match status" value="1"/>
</dbReference>
<dbReference type="GO" id="GO:0015288">
    <property type="term" value="F:porin activity"/>
    <property type="evidence" value="ECO:0007669"/>
    <property type="project" value="InterPro"/>
</dbReference>
<dbReference type="CDD" id="cd00342">
    <property type="entry name" value="gram_neg_porins"/>
    <property type="match status" value="1"/>
</dbReference>
<keyword evidence="4" id="KW-0472">Membrane</keyword>
<dbReference type="AlphaFoldDB" id="A0A1H9ZJQ5"/>
<evidence type="ECO:0000256" key="4">
    <source>
        <dbReference type="ARBA" id="ARBA00023136"/>
    </source>
</evidence>
<sequence>MKRKILALAITSLLASNGAMAAEIYNKDGSKINLTGRVAAIYTFKDDKAAPYLWANDTVNTASGDRQDNDNTSYARLGFSGETQINSMLTGYAKFEHNFKTDNAEDNNSDTTRLAYVGLNYDKMGSLDFGRNYGVVSMIRDFTDASNFDDLAGKGFTGTSSKDVGMLGRASSLATYSNKDTFGMVPGLDFYLQYQAKNAGNASDLSKKHGDGFGIASTYEHEDTGLGFGATYAKHDRIKEQQTDNIGNNAEVWGVAAKYDGKVGSDKIYAAVSWAETNNLVSAKNIYEANCGAIIGTACSATSNVADKTSGIEAIFKYTFDLGNNSSFTPQIVYNQTRGKNLNVVRVVNGVRDDTMTKAYLTKFVTLGAGYRFNKNIDTSLGYKINLVDEEAVYTQQAGLDVDDRIEMRLTYSF</sequence>
<evidence type="ECO:0000256" key="3">
    <source>
        <dbReference type="ARBA" id="ARBA00022729"/>
    </source>
</evidence>
<keyword evidence="3 5" id="KW-0732">Signal</keyword>
<evidence type="ECO:0000256" key="2">
    <source>
        <dbReference type="ARBA" id="ARBA00007539"/>
    </source>
</evidence>
<dbReference type="Gene3D" id="2.40.160.10">
    <property type="entry name" value="Porin"/>
    <property type="match status" value="1"/>
</dbReference>